<keyword evidence="8 9" id="KW-0472">Membrane</keyword>
<evidence type="ECO:0000313" key="11">
    <source>
        <dbReference type="Proteomes" id="UP000664357"/>
    </source>
</evidence>
<feature type="transmembrane region" description="Helical" evidence="9">
    <location>
        <begin position="182"/>
        <end position="204"/>
    </location>
</feature>
<reference evidence="10 11" key="1">
    <citation type="submission" date="2024-02" db="EMBL/GenBank/DDBJ databases">
        <title>The Genome Sequence of Enterococcus sp. DIV0159.</title>
        <authorList>
            <person name="Earl A."/>
            <person name="Manson A."/>
            <person name="Gilmore M."/>
            <person name="Sanders J."/>
            <person name="Shea T."/>
            <person name="Howe W."/>
            <person name="Livny J."/>
            <person name="Cuomo C."/>
            <person name="Neafsey D."/>
            <person name="Birren B."/>
        </authorList>
    </citation>
    <scope>NUCLEOTIDE SEQUENCE [LARGE SCALE GENOMIC DNA]</scope>
    <source>
        <strain evidence="10 11">665A</strain>
    </source>
</reference>
<comment type="caution">
    <text evidence="10">The sequence shown here is derived from an EMBL/GenBank/DDBJ whole genome shotgun (WGS) entry which is preliminary data.</text>
</comment>
<feature type="transmembrane region" description="Helical" evidence="9">
    <location>
        <begin position="251"/>
        <end position="270"/>
    </location>
</feature>
<evidence type="ECO:0000256" key="1">
    <source>
        <dbReference type="ARBA" id="ARBA00004651"/>
    </source>
</evidence>
<evidence type="ECO:0000256" key="5">
    <source>
        <dbReference type="ARBA" id="ARBA00022683"/>
    </source>
</evidence>
<dbReference type="InterPro" id="IPR050303">
    <property type="entry name" value="GatZ_KbaZ_carbometab"/>
</dbReference>
<dbReference type="PROSITE" id="PS51108">
    <property type="entry name" value="PTS_EIID"/>
    <property type="match status" value="1"/>
</dbReference>
<keyword evidence="6 9" id="KW-0812">Transmembrane</keyword>
<keyword evidence="4" id="KW-0762">Sugar transport</keyword>
<dbReference type="PANTHER" id="PTHR32502">
    <property type="entry name" value="N-ACETYLGALACTOSAMINE PERMEASE II COMPONENT-RELATED"/>
    <property type="match status" value="1"/>
</dbReference>
<sequence length="271" mass="29807">MEERKTLTKKDVRKHYWYYFLISEVAISYERLQSLGYCTALIPALKKLYPDKEDMKSALRRHLVFFNTEAVWGGVINGVTLALEEQKANGEDIPDEAITGMKTGLMGPLAGIGDSIDWATLKPIIFGLSAALSAQGSVLGAFVILLFPLLQFIIGTFLCDYGYKLGKESIRNILSSGWINELIVGAGTLGLFMMGCLSSTYVNLTTPIKFSLGADNTFVLQEMLDSILPGLLPLAVTFGIYWWLSKKNQNFTVIMLLILALAIGGSIIGIF</sequence>
<keyword evidence="5" id="KW-0598">Phosphotransferase system</keyword>
<evidence type="ECO:0000256" key="6">
    <source>
        <dbReference type="ARBA" id="ARBA00022692"/>
    </source>
</evidence>
<organism evidence="10 11">
    <name type="scientific">Candidatus Enterococcus ferrettii</name>
    <dbReference type="NCBI Taxonomy" id="2815324"/>
    <lineage>
        <taxon>Bacteria</taxon>
        <taxon>Bacillati</taxon>
        <taxon>Bacillota</taxon>
        <taxon>Bacilli</taxon>
        <taxon>Lactobacillales</taxon>
        <taxon>Enterococcaceae</taxon>
        <taxon>Enterococcus</taxon>
    </lineage>
</organism>
<keyword evidence="7 9" id="KW-1133">Transmembrane helix</keyword>
<accession>A0ABV0ESD2</accession>
<keyword evidence="2" id="KW-0813">Transport</keyword>
<dbReference type="EMBL" id="JAFREL020000002">
    <property type="protein sequence ID" value="MEO1770493.1"/>
    <property type="molecule type" value="Genomic_DNA"/>
</dbReference>
<evidence type="ECO:0000256" key="7">
    <source>
        <dbReference type="ARBA" id="ARBA00022989"/>
    </source>
</evidence>
<dbReference type="PANTHER" id="PTHR32502:SF5">
    <property type="entry name" value="N-ACETYLGALACTOSAMINE PERMEASE IID COMPONENT-RELATED"/>
    <property type="match status" value="1"/>
</dbReference>
<evidence type="ECO:0000256" key="3">
    <source>
        <dbReference type="ARBA" id="ARBA00022475"/>
    </source>
</evidence>
<evidence type="ECO:0000256" key="4">
    <source>
        <dbReference type="ARBA" id="ARBA00022597"/>
    </source>
</evidence>
<evidence type="ECO:0000256" key="2">
    <source>
        <dbReference type="ARBA" id="ARBA00022448"/>
    </source>
</evidence>
<dbReference type="InterPro" id="IPR004704">
    <property type="entry name" value="PTS_IID_man"/>
</dbReference>
<gene>
    <name evidence="10" type="ORF">JZO67_002446</name>
</gene>
<evidence type="ECO:0000256" key="9">
    <source>
        <dbReference type="SAM" id="Phobius"/>
    </source>
</evidence>
<feature type="transmembrane region" description="Helical" evidence="9">
    <location>
        <begin position="224"/>
        <end position="244"/>
    </location>
</feature>
<dbReference type="Pfam" id="PF03613">
    <property type="entry name" value="EIID-AGA"/>
    <property type="match status" value="1"/>
</dbReference>
<feature type="transmembrane region" description="Helical" evidence="9">
    <location>
        <begin position="138"/>
        <end position="161"/>
    </location>
</feature>
<keyword evidence="3" id="KW-1003">Cell membrane</keyword>
<proteinExistence type="predicted"/>
<evidence type="ECO:0000256" key="8">
    <source>
        <dbReference type="ARBA" id="ARBA00023136"/>
    </source>
</evidence>
<comment type="subcellular location">
    <subcellularLocation>
        <location evidence="1">Cell membrane</location>
        <topology evidence="1">Multi-pass membrane protein</topology>
    </subcellularLocation>
</comment>
<protein>
    <submittedName>
        <fullName evidence="10">PTS system, D-glucosaminate-specific IID component</fullName>
    </submittedName>
</protein>
<dbReference type="Proteomes" id="UP000664357">
    <property type="component" value="Unassembled WGS sequence"/>
</dbReference>
<name>A0ABV0ESD2_9ENTE</name>
<evidence type="ECO:0000313" key="10">
    <source>
        <dbReference type="EMBL" id="MEO1770493.1"/>
    </source>
</evidence>
<keyword evidence="11" id="KW-1185">Reference proteome</keyword>
<dbReference type="RefSeq" id="WP_207703070.1">
    <property type="nucleotide sequence ID" value="NZ_JAFREL020000002.1"/>
</dbReference>